<dbReference type="AlphaFoldDB" id="A0A834RFH2"/>
<evidence type="ECO:0000313" key="3">
    <source>
        <dbReference type="EMBL" id="KAF7494542.1"/>
    </source>
</evidence>
<dbReference type="Proteomes" id="UP000070412">
    <property type="component" value="Unassembled WGS sequence"/>
</dbReference>
<name>A0A834RFH2_SARSC</name>
<sequence length="195" mass="22506">MLIKTKREKFDPKTTTVRMVGYEGDKIYRVYSPMMKGVYLCSSIKFNEIPKSSHTPQVTPPQNDVNQAINSSFPEIYCSNDSIVNDSPTSENDDQPTSENTRSNIGRPKGSKNKSYERNLERLGSLRNLPGRNVIAMATVLPTNYEEAINSDDHHKWREAMNTEINQLLKFKTWEMVKRPKNDEVILLKIRRPNR</sequence>
<evidence type="ECO:0000313" key="5">
    <source>
        <dbReference type="Proteomes" id="UP000070412"/>
    </source>
</evidence>
<reference evidence="4" key="3">
    <citation type="submission" date="2022-06" db="UniProtKB">
        <authorList>
            <consortium name="EnsemblMetazoa"/>
        </authorList>
    </citation>
    <scope>IDENTIFICATION</scope>
</reference>
<accession>A0A834RFH2</accession>
<organism evidence="3">
    <name type="scientific">Sarcoptes scabiei</name>
    <name type="common">Itch mite</name>
    <name type="synonym">Acarus scabiei</name>
    <dbReference type="NCBI Taxonomy" id="52283"/>
    <lineage>
        <taxon>Eukaryota</taxon>
        <taxon>Metazoa</taxon>
        <taxon>Ecdysozoa</taxon>
        <taxon>Arthropoda</taxon>
        <taxon>Chelicerata</taxon>
        <taxon>Arachnida</taxon>
        <taxon>Acari</taxon>
        <taxon>Acariformes</taxon>
        <taxon>Sarcoptiformes</taxon>
        <taxon>Astigmata</taxon>
        <taxon>Psoroptidia</taxon>
        <taxon>Sarcoptoidea</taxon>
        <taxon>Sarcoptidae</taxon>
        <taxon>Sarcoptinae</taxon>
        <taxon>Sarcoptes</taxon>
    </lineage>
</organism>
<reference evidence="3" key="2">
    <citation type="submission" date="2020-01" db="EMBL/GenBank/DDBJ databases">
        <authorList>
            <person name="Korhonen P.K.K."/>
            <person name="Guangxu M.G."/>
            <person name="Wang T.W."/>
            <person name="Stroehlein A.J.S."/>
            <person name="Young N.D."/>
            <person name="Ang C.-S.A."/>
            <person name="Fernando D.W.F."/>
            <person name="Lu H.L."/>
            <person name="Taylor S.T."/>
            <person name="Ehtesham M.E.M."/>
            <person name="Najaraj S.H.N."/>
            <person name="Harsha G.H.G."/>
            <person name="Madugundu A.M."/>
            <person name="Renuse S.R."/>
            <person name="Holt D.H."/>
            <person name="Pandey A.P."/>
            <person name="Papenfuss A.P."/>
            <person name="Gasser R.B.G."/>
            <person name="Fischer K.F."/>
        </authorList>
    </citation>
    <scope>NUCLEOTIDE SEQUENCE</scope>
    <source>
        <strain evidence="3">SSS_KF_BRIS2020</strain>
    </source>
</reference>
<feature type="compositionally biased region" description="Polar residues" evidence="1">
    <location>
        <begin position="80"/>
        <end position="90"/>
    </location>
</feature>
<gene>
    <name evidence="3" type="ORF">SSS_1545</name>
</gene>
<evidence type="ECO:0000256" key="1">
    <source>
        <dbReference type="SAM" id="MobiDB-lite"/>
    </source>
</evidence>
<evidence type="ECO:0000313" key="4">
    <source>
        <dbReference type="EnsemblMetazoa" id="KAF7494542.1"/>
    </source>
</evidence>
<dbReference type="InterPro" id="IPR057670">
    <property type="entry name" value="SH3_retrovirus"/>
</dbReference>
<dbReference type="EMBL" id="WVUK01000053">
    <property type="protein sequence ID" value="KAF7494542.1"/>
    <property type="molecule type" value="Genomic_DNA"/>
</dbReference>
<proteinExistence type="predicted"/>
<dbReference type="Pfam" id="PF25597">
    <property type="entry name" value="SH3_retrovirus"/>
    <property type="match status" value="1"/>
</dbReference>
<dbReference type="EnsemblMetazoa" id="SSS_1545s_mrna">
    <property type="protein sequence ID" value="KAF7494542.1"/>
    <property type="gene ID" value="SSS_1545"/>
</dbReference>
<reference evidence="5" key="1">
    <citation type="journal article" date="2020" name="PLoS Negl. Trop. Dis.">
        <title>High-quality nuclear genome for Sarcoptes scabiei-A critical resource for a neglected parasite.</title>
        <authorList>
            <person name="Korhonen P.K."/>
            <person name="Gasser R.B."/>
            <person name="Ma G."/>
            <person name="Wang T."/>
            <person name="Stroehlein A.J."/>
            <person name="Young N.D."/>
            <person name="Ang C.S."/>
            <person name="Fernando D.D."/>
            <person name="Lu H.C."/>
            <person name="Taylor S."/>
            <person name="Reynolds S.L."/>
            <person name="Mofiz E."/>
            <person name="Najaraj S.H."/>
            <person name="Gowda H."/>
            <person name="Madugundu A."/>
            <person name="Renuse S."/>
            <person name="Holt D."/>
            <person name="Pandey A."/>
            <person name="Papenfuss A.T."/>
            <person name="Fischer K."/>
        </authorList>
    </citation>
    <scope>NUCLEOTIDE SEQUENCE [LARGE SCALE GENOMIC DNA]</scope>
</reference>
<protein>
    <recommendedName>
        <fullName evidence="2">Retroviral polymerase SH3-like domain-containing protein</fullName>
    </recommendedName>
</protein>
<feature type="region of interest" description="Disordered" evidence="1">
    <location>
        <begin position="80"/>
        <end position="117"/>
    </location>
</feature>
<evidence type="ECO:0000259" key="2">
    <source>
        <dbReference type="Pfam" id="PF25597"/>
    </source>
</evidence>
<dbReference type="OrthoDB" id="6516490at2759"/>
<feature type="domain" description="Retroviral polymerase SH3-like" evidence="2">
    <location>
        <begin position="4"/>
        <end position="51"/>
    </location>
</feature>
<keyword evidence="5" id="KW-1185">Reference proteome</keyword>